<dbReference type="Pfam" id="PF03466">
    <property type="entry name" value="LysR_substrate"/>
    <property type="match status" value="1"/>
</dbReference>
<dbReference type="STRING" id="1137284.GCA_001418205_01549"/>
<dbReference type="GO" id="GO:0003700">
    <property type="term" value="F:DNA-binding transcription factor activity"/>
    <property type="evidence" value="ECO:0007669"/>
    <property type="project" value="InterPro"/>
</dbReference>
<evidence type="ECO:0000256" key="4">
    <source>
        <dbReference type="ARBA" id="ARBA00023163"/>
    </source>
</evidence>
<keyword evidence="3 6" id="KW-0238">DNA-binding</keyword>
<dbReference type="Pfam" id="PF00126">
    <property type="entry name" value="HTH_1"/>
    <property type="match status" value="1"/>
</dbReference>
<dbReference type="RefSeq" id="WP_055462657.1">
    <property type="nucleotide sequence ID" value="NZ_CYHG01000004.1"/>
</dbReference>
<name>A0A0K6IKS4_9GAMM</name>
<keyword evidence="2" id="KW-0805">Transcription regulation</keyword>
<sequence>MSANNYSLGQVGDYEIKQLKVFKTVVDCGGFSAAETMLNIGRSTISLHISNLESRLNLTLCKRGRGGFSLTQEGEIIYQMTENLLESLDAFRITVNNLNASLTGRLRIAMSDSVSLDPRCRFPELVGDFTDRAPEVTLNMSISSMAQIERTILNDEADVGFIPYHRKLDGLEYIHLYSDACHIYVAKNHPLAKMNETQQEQEVDSFPASHAGLKPHEGVSEQISNMNLSAISYFYDTRLALILSGRYIGFLPESYAKDYIERGEIVAVATKLRHYTLGMAVIFKKTAQPNKPRELFLQVLREHLAQGKSEPAPY</sequence>
<dbReference type="AlphaFoldDB" id="A0A0K6IKS4"/>
<organism evidence="6 7">
    <name type="scientific">Marinomonas fungiae</name>
    <dbReference type="NCBI Taxonomy" id="1137284"/>
    <lineage>
        <taxon>Bacteria</taxon>
        <taxon>Pseudomonadati</taxon>
        <taxon>Pseudomonadota</taxon>
        <taxon>Gammaproteobacteria</taxon>
        <taxon>Oceanospirillales</taxon>
        <taxon>Oceanospirillaceae</taxon>
        <taxon>Marinomonas</taxon>
    </lineage>
</organism>
<protein>
    <submittedName>
        <fullName evidence="6">DNA-binding transcriptional regulator, LysR family</fullName>
    </submittedName>
</protein>
<dbReference type="InterPro" id="IPR005119">
    <property type="entry name" value="LysR_subst-bd"/>
</dbReference>
<evidence type="ECO:0000256" key="1">
    <source>
        <dbReference type="ARBA" id="ARBA00009437"/>
    </source>
</evidence>
<dbReference type="SUPFAM" id="SSF53850">
    <property type="entry name" value="Periplasmic binding protein-like II"/>
    <property type="match status" value="1"/>
</dbReference>
<dbReference type="Gene3D" id="1.10.10.10">
    <property type="entry name" value="Winged helix-like DNA-binding domain superfamily/Winged helix DNA-binding domain"/>
    <property type="match status" value="1"/>
</dbReference>
<evidence type="ECO:0000256" key="2">
    <source>
        <dbReference type="ARBA" id="ARBA00023015"/>
    </source>
</evidence>
<dbReference type="OrthoDB" id="8587655at2"/>
<proteinExistence type="inferred from homology"/>
<dbReference type="EMBL" id="CYHG01000004">
    <property type="protein sequence ID" value="CUB03698.1"/>
    <property type="molecule type" value="Genomic_DNA"/>
</dbReference>
<dbReference type="InterPro" id="IPR036390">
    <property type="entry name" value="WH_DNA-bd_sf"/>
</dbReference>
<dbReference type="Proteomes" id="UP000182769">
    <property type="component" value="Unassembled WGS sequence"/>
</dbReference>
<dbReference type="InterPro" id="IPR000847">
    <property type="entry name" value="LysR_HTH_N"/>
</dbReference>
<accession>A0A0K6IKS4</accession>
<dbReference type="InterPro" id="IPR036388">
    <property type="entry name" value="WH-like_DNA-bd_sf"/>
</dbReference>
<reference evidence="7" key="1">
    <citation type="submission" date="2015-08" db="EMBL/GenBank/DDBJ databases">
        <authorList>
            <person name="Varghese N."/>
        </authorList>
    </citation>
    <scope>NUCLEOTIDE SEQUENCE [LARGE SCALE GENOMIC DNA]</scope>
    <source>
        <strain evidence="7">JCM 18476</strain>
    </source>
</reference>
<dbReference type="PANTHER" id="PTHR30126:SF98">
    <property type="entry name" value="HTH-TYPE TRANSCRIPTIONAL ACTIVATOR BAUR"/>
    <property type="match status" value="1"/>
</dbReference>
<dbReference type="SUPFAM" id="SSF46785">
    <property type="entry name" value="Winged helix' DNA-binding domain"/>
    <property type="match status" value="1"/>
</dbReference>
<dbReference type="GO" id="GO:0000976">
    <property type="term" value="F:transcription cis-regulatory region binding"/>
    <property type="evidence" value="ECO:0007669"/>
    <property type="project" value="TreeGrafter"/>
</dbReference>
<keyword evidence="4" id="KW-0804">Transcription</keyword>
<evidence type="ECO:0000259" key="5">
    <source>
        <dbReference type="PROSITE" id="PS50931"/>
    </source>
</evidence>
<evidence type="ECO:0000313" key="7">
    <source>
        <dbReference type="Proteomes" id="UP000182769"/>
    </source>
</evidence>
<feature type="domain" description="HTH lysR-type" evidence="5">
    <location>
        <begin position="14"/>
        <end position="71"/>
    </location>
</feature>
<evidence type="ECO:0000313" key="6">
    <source>
        <dbReference type="EMBL" id="CUB03698.1"/>
    </source>
</evidence>
<dbReference type="PROSITE" id="PS50931">
    <property type="entry name" value="HTH_LYSR"/>
    <property type="match status" value="1"/>
</dbReference>
<keyword evidence="7" id="KW-1185">Reference proteome</keyword>
<dbReference type="Gene3D" id="3.40.190.10">
    <property type="entry name" value="Periplasmic binding protein-like II"/>
    <property type="match status" value="1"/>
</dbReference>
<comment type="similarity">
    <text evidence="1">Belongs to the LysR transcriptional regulatory family.</text>
</comment>
<evidence type="ECO:0000256" key="3">
    <source>
        <dbReference type="ARBA" id="ARBA00023125"/>
    </source>
</evidence>
<dbReference type="PANTHER" id="PTHR30126">
    <property type="entry name" value="HTH-TYPE TRANSCRIPTIONAL REGULATOR"/>
    <property type="match status" value="1"/>
</dbReference>
<dbReference type="CDD" id="cd05466">
    <property type="entry name" value="PBP2_LTTR_substrate"/>
    <property type="match status" value="1"/>
</dbReference>
<gene>
    <name evidence="6" type="ORF">Ga0061065_104129</name>
</gene>